<name>A0ABW2AUN8_9MICO</name>
<evidence type="ECO:0000256" key="1">
    <source>
        <dbReference type="ARBA" id="ARBA00023172"/>
    </source>
</evidence>
<dbReference type="InterPro" id="IPR013762">
    <property type="entry name" value="Integrase-like_cat_sf"/>
</dbReference>
<gene>
    <name evidence="3" type="ORF">ACFQBT_11120</name>
</gene>
<reference evidence="4" key="1">
    <citation type="journal article" date="2019" name="Int. J. Syst. Evol. Microbiol.">
        <title>The Global Catalogue of Microorganisms (GCM) 10K type strain sequencing project: providing services to taxonomists for standard genome sequencing and annotation.</title>
        <authorList>
            <consortium name="The Broad Institute Genomics Platform"/>
            <consortium name="The Broad Institute Genome Sequencing Center for Infectious Disease"/>
            <person name="Wu L."/>
            <person name="Ma J."/>
        </authorList>
    </citation>
    <scope>NUCLEOTIDE SEQUENCE [LARGE SCALE GENOMIC DNA]</scope>
    <source>
        <strain evidence="4">NBRC 106593</strain>
    </source>
</reference>
<comment type="caution">
    <text evidence="3">The sequence shown here is derived from an EMBL/GenBank/DDBJ whole genome shotgun (WGS) entry which is preliminary data.</text>
</comment>
<dbReference type="Gene3D" id="1.10.443.10">
    <property type="entry name" value="Intergrase catalytic core"/>
    <property type="match status" value="1"/>
</dbReference>
<protein>
    <submittedName>
        <fullName evidence="3">Tyrosine-type recombinase/integrase</fullName>
    </submittedName>
</protein>
<dbReference type="InterPro" id="IPR011010">
    <property type="entry name" value="DNA_brk_join_enz"/>
</dbReference>
<dbReference type="Proteomes" id="UP001596356">
    <property type="component" value="Unassembled WGS sequence"/>
</dbReference>
<dbReference type="PROSITE" id="PS51898">
    <property type="entry name" value="TYR_RECOMBINASE"/>
    <property type="match status" value="1"/>
</dbReference>
<proteinExistence type="predicted"/>
<dbReference type="EMBL" id="JBHSWJ010000002">
    <property type="protein sequence ID" value="MFC6714333.1"/>
    <property type="molecule type" value="Genomic_DNA"/>
</dbReference>
<dbReference type="RefSeq" id="WP_377822710.1">
    <property type="nucleotide sequence ID" value="NZ_JBHSWJ010000002.1"/>
</dbReference>
<keyword evidence="1" id="KW-0233">DNA recombination</keyword>
<feature type="domain" description="Tyr recombinase" evidence="2">
    <location>
        <begin position="346"/>
        <end position="566"/>
    </location>
</feature>
<dbReference type="InterPro" id="IPR002104">
    <property type="entry name" value="Integrase_catalytic"/>
</dbReference>
<evidence type="ECO:0000259" key="2">
    <source>
        <dbReference type="PROSITE" id="PS51898"/>
    </source>
</evidence>
<evidence type="ECO:0000313" key="3">
    <source>
        <dbReference type="EMBL" id="MFC6714333.1"/>
    </source>
</evidence>
<evidence type="ECO:0000313" key="4">
    <source>
        <dbReference type="Proteomes" id="UP001596356"/>
    </source>
</evidence>
<dbReference type="Pfam" id="PF00589">
    <property type="entry name" value="Phage_integrase"/>
    <property type="match status" value="1"/>
</dbReference>
<sequence>MSVVAFTGPRAESPPAARVSWADFLSESLEIDWRASEWDPETLMFVGSLGSPTTDISTCLRPGCGIVVDGARSWCSACRKVRRQLGPDEPLPPRVPNPQWKAWTDTAARFCLAGLHPVVRDELLFGLQDRDRNRFAIRPQQVRLLVEKLPAEAESLRTLTDGSFSGLERSLLRSVQQAVHRLSTVYAGDDGTSGDLWDCAVVGLRAGRERPYTAVSGQLDFTVIRQPWLRDITRAALRALRPAVTDCHRYLQAAAIASSVLTGRPSGDDPRGLRAGDMTAICQAFHTAVDPKTGAAYSSSHRRSLTGWWRRLIDFSRAAGLMDTIPGTFAVRPEHMMGAVETSEDDIGRAIPEEWIAHLDAHLHLLGTSSGFEPYGWTAEELREMYRVYYQVLRDTGRRPSEVARLSERPIEYTSGQPSLIYDNTKAGRHRRRLPIDQTTASVIEAWSARLATMHIPTGCRGYLFPTPGARNRARRGHLSGSQYRRAFVAWLTLVPQPTGLSDDAAAFPVERIDPYGFRHAFAQRHADGGTAIDVLRDLMDHREIETTMGYYRVTLARKQMAVQLVAQLALDRNGAPAPFPSELAYERASVATAYGNCTEPSNVKAGGKSCPIRFQCSGCGFYRPDPSYLAAIEQQQAQLRADRAVARAGDVARWVLDNLDEQITSYERIADTMRRQMIAMPAPERQAIESACTDLRKARQVALIPTDSLHRRPDDHH</sequence>
<dbReference type="SUPFAM" id="SSF56349">
    <property type="entry name" value="DNA breaking-rejoining enzymes"/>
    <property type="match status" value="1"/>
</dbReference>
<accession>A0ABW2AUN8</accession>
<organism evidence="3 4">
    <name type="scientific">Branchiibius cervicis</name>
    <dbReference type="NCBI Taxonomy" id="908252"/>
    <lineage>
        <taxon>Bacteria</taxon>
        <taxon>Bacillati</taxon>
        <taxon>Actinomycetota</taxon>
        <taxon>Actinomycetes</taxon>
        <taxon>Micrococcales</taxon>
        <taxon>Dermacoccaceae</taxon>
        <taxon>Branchiibius</taxon>
    </lineage>
</organism>
<keyword evidence="4" id="KW-1185">Reference proteome</keyword>